<feature type="compositionally biased region" description="Basic and acidic residues" evidence="1">
    <location>
        <begin position="14"/>
        <end position="25"/>
    </location>
</feature>
<feature type="region of interest" description="Disordered" evidence="1">
    <location>
        <begin position="1"/>
        <end position="31"/>
    </location>
</feature>
<gene>
    <name evidence="2" type="ORF">MUCCIDRAFT_114290</name>
</gene>
<organism evidence="2 3">
    <name type="scientific">Mucor lusitanicus CBS 277.49</name>
    <dbReference type="NCBI Taxonomy" id="747725"/>
    <lineage>
        <taxon>Eukaryota</taxon>
        <taxon>Fungi</taxon>
        <taxon>Fungi incertae sedis</taxon>
        <taxon>Mucoromycota</taxon>
        <taxon>Mucoromycotina</taxon>
        <taxon>Mucoromycetes</taxon>
        <taxon>Mucorales</taxon>
        <taxon>Mucorineae</taxon>
        <taxon>Mucoraceae</taxon>
        <taxon>Mucor</taxon>
    </lineage>
</organism>
<reference evidence="2 3" key="1">
    <citation type="submission" date="2015-06" db="EMBL/GenBank/DDBJ databases">
        <title>Expansion of signal transduction pathways in fungi by whole-genome duplication.</title>
        <authorList>
            <consortium name="DOE Joint Genome Institute"/>
            <person name="Corrochano L.M."/>
            <person name="Kuo A."/>
            <person name="Marcet-Houben M."/>
            <person name="Polaino S."/>
            <person name="Salamov A."/>
            <person name="Villalobos J.M."/>
            <person name="Alvarez M.I."/>
            <person name="Avalos J."/>
            <person name="Benito E.P."/>
            <person name="Benoit I."/>
            <person name="Burger G."/>
            <person name="Camino L.P."/>
            <person name="Canovas D."/>
            <person name="Cerda-Olmedo E."/>
            <person name="Cheng J.-F."/>
            <person name="Dominguez A."/>
            <person name="Elias M."/>
            <person name="Eslava A.P."/>
            <person name="Glaser F."/>
            <person name="Grimwood J."/>
            <person name="Gutierrez G."/>
            <person name="Heitman J."/>
            <person name="Henrissat B."/>
            <person name="Iturriaga E.A."/>
            <person name="Lang B.F."/>
            <person name="Lavin J.L."/>
            <person name="Lee S."/>
            <person name="Li W."/>
            <person name="Lindquist E."/>
            <person name="Lopez-Garcia S."/>
            <person name="Luque E.M."/>
            <person name="Marcos A.T."/>
            <person name="Martin J."/>
            <person name="Mccluskey K."/>
            <person name="Medina H.R."/>
            <person name="Miralles-Duran A."/>
            <person name="Miyazaki A."/>
            <person name="Munoz-Torres E."/>
            <person name="Oguiza J.A."/>
            <person name="Ohm R."/>
            <person name="Olmedo M."/>
            <person name="Orejas M."/>
            <person name="Ortiz-Castellanos L."/>
            <person name="Pisabarro A.G."/>
            <person name="Rodriguez-Romero J."/>
            <person name="Ruiz-Herrera J."/>
            <person name="Ruiz-Vazquez R."/>
            <person name="Sanz C."/>
            <person name="Schackwitz W."/>
            <person name="Schmutz J."/>
            <person name="Shahriari M."/>
            <person name="Shelest E."/>
            <person name="Silva-Franco F."/>
            <person name="Soanes D."/>
            <person name="Syed K."/>
            <person name="Tagua V.G."/>
            <person name="Talbot N.J."/>
            <person name="Thon M."/>
            <person name="De Vries R.P."/>
            <person name="Wiebenga A."/>
            <person name="Yadav J.S."/>
            <person name="Braun E.L."/>
            <person name="Baker S."/>
            <person name="Garre V."/>
            <person name="Horwitz B."/>
            <person name="Torres-Martinez S."/>
            <person name="Idnurm A."/>
            <person name="Herrera-Estrella A."/>
            <person name="Gabaldon T."/>
            <person name="Grigoriev I.V."/>
        </authorList>
    </citation>
    <scope>NUCLEOTIDE SEQUENCE [LARGE SCALE GENOMIC DNA]</scope>
    <source>
        <strain evidence="2 3">CBS 277.49</strain>
    </source>
</reference>
<dbReference type="OrthoDB" id="10445600at2759"/>
<dbReference type="EMBL" id="AMYB01000008">
    <property type="protein sequence ID" value="OAC99111.1"/>
    <property type="molecule type" value="Genomic_DNA"/>
</dbReference>
<comment type="caution">
    <text evidence="2">The sequence shown here is derived from an EMBL/GenBank/DDBJ whole genome shotgun (WGS) entry which is preliminary data.</text>
</comment>
<proteinExistence type="predicted"/>
<evidence type="ECO:0000313" key="3">
    <source>
        <dbReference type="Proteomes" id="UP000077051"/>
    </source>
</evidence>
<evidence type="ECO:0000313" key="2">
    <source>
        <dbReference type="EMBL" id="OAC99111.1"/>
    </source>
</evidence>
<name>A0A168HRZ6_MUCCL</name>
<evidence type="ECO:0000256" key="1">
    <source>
        <dbReference type="SAM" id="MobiDB-lite"/>
    </source>
</evidence>
<dbReference type="Proteomes" id="UP000077051">
    <property type="component" value="Unassembled WGS sequence"/>
</dbReference>
<accession>A0A168HRZ6</accession>
<keyword evidence="3" id="KW-1185">Reference proteome</keyword>
<dbReference type="AlphaFoldDB" id="A0A168HRZ6"/>
<protein>
    <submittedName>
        <fullName evidence="2">Uncharacterized protein</fullName>
    </submittedName>
</protein>
<sequence length="115" mass="13029">MKNIDLADISGKQTNREQEYKRPGLDDESTDEIMRLIEGLKDDDSNENVRQDGKSTADEAVVKDVAVSLNDAQTKQADKKPVHSKKSSDLARWKAEQISDILESYISFREAQDWS</sequence>
<dbReference type="VEuPathDB" id="FungiDB:MUCCIDRAFT_114290"/>